<dbReference type="AlphaFoldDB" id="A0A2N9YJM1"/>
<evidence type="ECO:0000313" key="2">
    <source>
        <dbReference type="EMBL" id="AUI70664.2"/>
    </source>
</evidence>
<dbReference type="InterPro" id="IPR013154">
    <property type="entry name" value="ADH-like_N"/>
</dbReference>
<reference evidence="3" key="1">
    <citation type="submission" date="2016-12" db="EMBL/GenBank/DDBJ databases">
        <title>Complete Genome Sequence of Beggiatoa leptomitiformis D-401.</title>
        <authorList>
            <person name="Fomenkov A."/>
            <person name="Vincze T."/>
            <person name="Grabovich M."/>
            <person name="Anton B.P."/>
            <person name="Dubinina G."/>
            <person name="Orlova M."/>
            <person name="Belousova E."/>
            <person name="Roberts R.J."/>
        </authorList>
    </citation>
    <scope>NUCLEOTIDE SEQUENCE [LARGE SCALE GENOMIC DNA]</scope>
    <source>
        <strain evidence="3">D-401</strain>
    </source>
</reference>
<dbReference type="Proteomes" id="UP000234271">
    <property type="component" value="Chromosome"/>
</dbReference>
<dbReference type="PANTHER" id="PTHR11695">
    <property type="entry name" value="ALCOHOL DEHYDROGENASE RELATED"/>
    <property type="match status" value="1"/>
</dbReference>
<protein>
    <submittedName>
        <fullName evidence="2">Zinc-binding dehydrogenase</fullName>
    </submittedName>
</protein>
<dbReference type="InterPro" id="IPR020843">
    <property type="entry name" value="ER"/>
</dbReference>
<dbReference type="InterPro" id="IPR011032">
    <property type="entry name" value="GroES-like_sf"/>
</dbReference>
<dbReference type="InterPro" id="IPR036291">
    <property type="entry name" value="NAD(P)-bd_dom_sf"/>
</dbReference>
<dbReference type="RefSeq" id="WP_062151823.1">
    <property type="nucleotide sequence ID" value="NZ_CP012373.2"/>
</dbReference>
<dbReference type="OrthoDB" id="9787435at2"/>
<dbReference type="Pfam" id="PF13602">
    <property type="entry name" value="ADH_zinc_N_2"/>
    <property type="match status" value="1"/>
</dbReference>
<dbReference type="SUPFAM" id="SSF50129">
    <property type="entry name" value="GroES-like"/>
    <property type="match status" value="1"/>
</dbReference>
<dbReference type="InterPro" id="IPR002364">
    <property type="entry name" value="Quin_OxRdtase/zeta-crystal_CS"/>
</dbReference>
<proteinExistence type="predicted"/>
<sequence>MNHKMHAVIIQNFGGREQLKYVELPKPAINEGEVLIQIKAAGVNPVDWKIREGWLREFIPHHFPLILGWEMAGVVAELGYSARRFKVGDEVYAYCRRPCVKQGTYAEYISLPESYLSYRPKNLTFEESAGVPLAALTAYQAIYSTAHLQEGQRLLVIGASGGVGSFAVQYGKLIGAQVIGVASGRHRHYLKQLGIEQVLDYTETPNFATRLHECLPDGVDVVFDCVGGGALYAGQTCVKKGGVLVSIVEQLPEEQKYPFDFHYVFVEPNVMQLEHICQLFEQEQLQIHIDAVYPLADVAKAHEVSELLHTRGKIVLRV</sequence>
<dbReference type="Pfam" id="PF08240">
    <property type="entry name" value="ADH_N"/>
    <property type="match status" value="1"/>
</dbReference>
<evidence type="ECO:0000259" key="1">
    <source>
        <dbReference type="SMART" id="SM00829"/>
    </source>
</evidence>
<gene>
    <name evidence="2" type="ORF">BLE401_15690</name>
</gene>
<keyword evidence="3" id="KW-1185">Reference proteome</keyword>
<evidence type="ECO:0000313" key="3">
    <source>
        <dbReference type="Proteomes" id="UP000234271"/>
    </source>
</evidence>
<dbReference type="EMBL" id="CP018889">
    <property type="protein sequence ID" value="AUI70664.2"/>
    <property type="molecule type" value="Genomic_DNA"/>
</dbReference>
<dbReference type="CDD" id="cd05289">
    <property type="entry name" value="MDR_like_2"/>
    <property type="match status" value="1"/>
</dbReference>
<dbReference type="GO" id="GO:0008270">
    <property type="term" value="F:zinc ion binding"/>
    <property type="evidence" value="ECO:0007669"/>
    <property type="project" value="InterPro"/>
</dbReference>
<accession>A0A2N9YJM1</accession>
<dbReference type="Gene3D" id="3.90.180.10">
    <property type="entry name" value="Medium-chain alcohol dehydrogenases, catalytic domain"/>
    <property type="match status" value="1"/>
</dbReference>
<dbReference type="PANTHER" id="PTHR11695:SF648">
    <property type="entry name" value="ZINC-BINDING OXIDOREDUCTASE"/>
    <property type="match status" value="1"/>
</dbReference>
<dbReference type="PROSITE" id="PS01162">
    <property type="entry name" value="QOR_ZETA_CRYSTAL"/>
    <property type="match status" value="1"/>
</dbReference>
<organism evidence="2 3">
    <name type="scientific">Beggiatoa leptomitoformis</name>
    <dbReference type="NCBI Taxonomy" id="288004"/>
    <lineage>
        <taxon>Bacteria</taxon>
        <taxon>Pseudomonadati</taxon>
        <taxon>Pseudomonadota</taxon>
        <taxon>Gammaproteobacteria</taxon>
        <taxon>Thiotrichales</taxon>
        <taxon>Thiotrichaceae</taxon>
        <taxon>Beggiatoa</taxon>
    </lineage>
</organism>
<dbReference type="Gene3D" id="3.40.50.720">
    <property type="entry name" value="NAD(P)-binding Rossmann-like Domain"/>
    <property type="match status" value="1"/>
</dbReference>
<dbReference type="GO" id="GO:0016491">
    <property type="term" value="F:oxidoreductase activity"/>
    <property type="evidence" value="ECO:0007669"/>
    <property type="project" value="InterPro"/>
</dbReference>
<name>A0A2N9YJM1_9GAMM</name>
<dbReference type="InterPro" id="IPR050700">
    <property type="entry name" value="YIM1/Zinc_Alcohol_DH_Fams"/>
</dbReference>
<feature type="domain" description="Enoyl reductase (ER)" evidence="1">
    <location>
        <begin position="14"/>
        <end position="316"/>
    </location>
</feature>
<dbReference type="SMART" id="SM00829">
    <property type="entry name" value="PKS_ER"/>
    <property type="match status" value="1"/>
</dbReference>
<dbReference type="STRING" id="288004.AL038_08620"/>
<dbReference type="SUPFAM" id="SSF51735">
    <property type="entry name" value="NAD(P)-binding Rossmann-fold domains"/>
    <property type="match status" value="1"/>
</dbReference>